<dbReference type="STRING" id="47427.A0A2H3CB46"/>
<keyword evidence="1" id="KW-1133">Transmembrane helix</keyword>
<evidence type="ECO:0000256" key="2">
    <source>
        <dbReference type="SAM" id="SignalP"/>
    </source>
</evidence>
<keyword evidence="4" id="KW-1185">Reference proteome</keyword>
<dbReference type="PANTHER" id="PTHR35043">
    <property type="entry name" value="TRANSCRIPTION FACTOR DOMAIN-CONTAINING PROTEIN"/>
    <property type="match status" value="1"/>
</dbReference>
<feature type="transmembrane region" description="Helical" evidence="1">
    <location>
        <begin position="382"/>
        <end position="403"/>
    </location>
</feature>
<dbReference type="InParanoid" id="A0A2H3CB46"/>
<gene>
    <name evidence="3" type="ORF">ARMGADRAFT_977130</name>
</gene>
<keyword evidence="1" id="KW-0812">Transmembrane</keyword>
<accession>A0A2H3CB46</accession>
<dbReference type="PANTHER" id="PTHR35043:SF7">
    <property type="entry name" value="TRANSCRIPTION FACTOR DOMAIN-CONTAINING PROTEIN"/>
    <property type="match status" value="1"/>
</dbReference>
<sequence>MHKDFVFILILLFVTRVFGAQTSPDDDKDVPACIGDQRTILSIIWSCLATIFACTWLSVHPNVPWRNITRKGAISCAIEQAKIMAITILAPEVIVGWAAEQFIIAWKLRHRRYRAITSVIHPCPDQKDESKLTLAHGFLLSMGGLYYTRKYTIHHQALDARQAASTPLSSILPWSVSDYLLDHNRFQDPQFPPHYTPTAKTVSVPGTLVTLEVLESEPNLVKKLAAISPETIEDKSKGDALSKTISILEISWFIVQCVARALQHLPITLLEMTALAFAGLSIITYSLWWYKPLNVKYQISLDGSDYRLWPETNDPEESASPVSPSWAEWAGWAEHGFYLFMNWIYWIAHTTLGIPANELCEDIGYTAFRFYSGTTEESSKRFCTMVGVCSLFGAFHCAAWSFYFPSHAEMVLWRFSSTAVLIGLFAVGNGALISLVGLVNREWSSKLHRIFHGPWEDRKPWAKFLSVISVLMMFGGIVAYIVGRIMLIILALLQLRSLPPFAFSTIQWTTYIPHI</sequence>
<feature type="signal peptide" evidence="2">
    <location>
        <begin position="1"/>
        <end position="19"/>
    </location>
</feature>
<organism evidence="3 4">
    <name type="scientific">Armillaria gallica</name>
    <name type="common">Bulbous honey fungus</name>
    <name type="synonym">Armillaria bulbosa</name>
    <dbReference type="NCBI Taxonomy" id="47427"/>
    <lineage>
        <taxon>Eukaryota</taxon>
        <taxon>Fungi</taxon>
        <taxon>Dikarya</taxon>
        <taxon>Basidiomycota</taxon>
        <taxon>Agaricomycotina</taxon>
        <taxon>Agaricomycetes</taxon>
        <taxon>Agaricomycetidae</taxon>
        <taxon>Agaricales</taxon>
        <taxon>Marasmiineae</taxon>
        <taxon>Physalacriaceae</taxon>
        <taxon>Armillaria</taxon>
    </lineage>
</organism>
<evidence type="ECO:0000313" key="3">
    <source>
        <dbReference type="EMBL" id="PBK80279.1"/>
    </source>
</evidence>
<evidence type="ECO:0000313" key="4">
    <source>
        <dbReference type="Proteomes" id="UP000217790"/>
    </source>
</evidence>
<feature type="transmembrane region" description="Helical" evidence="1">
    <location>
        <begin position="415"/>
        <end position="439"/>
    </location>
</feature>
<feature type="transmembrane region" description="Helical" evidence="1">
    <location>
        <begin position="269"/>
        <end position="290"/>
    </location>
</feature>
<dbReference type="OrthoDB" id="9451547at2759"/>
<protein>
    <submittedName>
        <fullName evidence="3">Uncharacterized protein</fullName>
    </submittedName>
</protein>
<reference evidence="4" key="1">
    <citation type="journal article" date="2017" name="Nat. Ecol. Evol.">
        <title>Genome expansion and lineage-specific genetic innovations in the forest pathogenic fungi Armillaria.</title>
        <authorList>
            <person name="Sipos G."/>
            <person name="Prasanna A.N."/>
            <person name="Walter M.C."/>
            <person name="O'Connor E."/>
            <person name="Balint B."/>
            <person name="Krizsan K."/>
            <person name="Kiss B."/>
            <person name="Hess J."/>
            <person name="Varga T."/>
            <person name="Slot J."/>
            <person name="Riley R."/>
            <person name="Boka B."/>
            <person name="Rigling D."/>
            <person name="Barry K."/>
            <person name="Lee J."/>
            <person name="Mihaltcheva S."/>
            <person name="LaButti K."/>
            <person name="Lipzen A."/>
            <person name="Waldron R."/>
            <person name="Moloney N.M."/>
            <person name="Sperisen C."/>
            <person name="Kredics L."/>
            <person name="Vagvoelgyi C."/>
            <person name="Patrignani A."/>
            <person name="Fitzpatrick D."/>
            <person name="Nagy I."/>
            <person name="Doyle S."/>
            <person name="Anderson J.B."/>
            <person name="Grigoriev I.V."/>
            <person name="Gueldener U."/>
            <person name="Muensterkoetter M."/>
            <person name="Nagy L.G."/>
        </authorList>
    </citation>
    <scope>NUCLEOTIDE SEQUENCE [LARGE SCALE GENOMIC DNA]</scope>
    <source>
        <strain evidence="4">Ar21-2</strain>
    </source>
</reference>
<dbReference type="OMA" id="ISCAIEQ"/>
<feature type="chain" id="PRO_5013709083" evidence="2">
    <location>
        <begin position="20"/>
        <end position="515"/>
    </location>
</feature>
<dbReference type="EMBL" id="KZ293749">
    <property type="protein sequence ID" value="PBK80279.1"/>
    <property type="molecule type" value="Genomic_DNA"/>
</dbReference>
<proteinExistence type="predicted"/>
<name>A0A2H3CB46_ARMGA</name>
<keyword evidence="1" id="KW-0472">Membrane</keyword>
<evidence type="ECO:0000256" key="1">
    <source>
        <dbReference type="SAM" id="Phobius"/>
    </source>
</evidence>
<feature type="transmembrane region" description="Helical" evidence="1">
    <location>
        <begin position="43"/>
        <end position="63"/>
    </location>
</feature>
<keyword evidence="2" id="KW-0732">Signal</keyword>
<dbReference type="Proteomes" id="UP000217790">
    <property type="component" value="Unassembled WGS sequence"/>
</dbReference>
<dbReference type="AlphaFoldDB" id="A0A2H3CB46"/>
<feature type="transmembrane region" description="Helical" evidence="1">
    <location>
        <begin position="460"/>
        <end position="493"/>
    </location>
</feature>